<protein>
    <recommendedName>
        <fullName evidence="5">siroheme decarboxylase</fullName>
        <ecNumber evidence="5">4.1.1.111</ecNumber>
    </recommendedName>
</protein>
<dbReference type="InterPro" id="IPR050684">
    <property type="entry name" value="HTH-Siroheme_Decarb"/>
</dbReference>
<feature type="domain" description="Siroheme decarboxylase NirL-like HTH" evidence="9">
    <location>
        <begin position="14"/>
        <end position="59"/>
    </location>
</feature>
<evidence type="ECO:0000256" key="5">
    <source>
        <dbReference type="ARBA" id="ARBA00023471"/>
    </source>
</evidence>
<comment type="caution">
    <text evidence="10">The sequence shown here is derived from an EMBL/GenBank/DDBJ whole genome shotgun (WGS) entry which is preliminary data.</text>
</comment>
<dbReference type="GO" id="GO:0016829">
    <property type="term" value="F:lyase activity"/>
    <property type="evidence" value="ECO:0007669"/>
    <property type="project" value="UniProtKB-KW"/>
</dbReference>
<keyword evidence="1" id="KW-0456">Lyase</keyword>
<evidence type="ECO:0000256" key="3">
    <source>
        <dbReference type="ARBA" id="ARBA00023457"/>
    </source>
</evidence>
<comment type="pathway">
    <text evidence="2">Porphyrin-containing compound metabolism.</text>
</comment>
<comment type="similarity">
    <text evidence="3">Belongs to the Ahb/Nir family.</text>
</comment>
<gene>
    <name evidence="10" type="ORF">N5C32_12595</name>
</gene>
<dbReference type="InterPro" id="IPR053953">
    <property type="entry name" value="NirdL-like_HTH"/>
</dbReference>
<proteinExistence type="inferred from homology"/>
<evidence type="ECO:0000313" key="10">
    <source>
        <dbReference type="EMBL" id="MDH1236873.1"/>
    </source>
</evidence>
<dbReference type="EC" id="4.1.1.111" evidence="5"/>
<dbReference type="PANTHER" id="PTHR43413">
    <property type="entry name" value="TRANSCRIPTIONAL REGULATOR, ASNC FAMILY"/>
    <property type="match status" value="1"/>
</dbReference>
<evidence type="ECO:0000256" key="2">
    <source>
        <dbReference type="ARBA" id="ARBA00023444"/>
    </source>
</evidence>
<dbReference type="Pfam" id="PF22451">
    <property type="entry name" value="NirdL-like_HTH"/>
    <property type="match status" value="1"/>
</dbReference>
<accession>A0AA42PAJ1</accession>
<evidence type="ECO:0000259" key="8">
    <source>
        <dbReference type="Pfam" id="PF17805"/>
    </source>
</evidence>
<dbReference type="InterPro" id="IPR040523">
    <property type="entry name" value="AsnC_trans_reg2"/>
</dbReference>
<name>A0AA42PAJ1_STUST</name>
<evidence type="ECO:0000256" key="7">
    <source>
        <dbReference type="ARBA" id="ARBA00048470"/>
    </source>
</evidence>
<reference evidence="10" key="1">
    <citation type="submission" date="2022-09" db="EMBL/GenBank/DDBJ databases">
        <title>Intensive care unit water sources are persistently colonized with multi-drug resistant bacteria and are the site of extensive horizontal gene transfer of antibiotic resistance genes.</title>
        <authorList>
            <person name="Diorio-Toth L."/>
        </authorList>
    </citation>
    <scope>NUCLEOTIDE SEQUENCE</scope>
    <source>
        <strain evidence="10">GD03947</strain>
    </source>
</reference>
<evidence type="ECO:0000256" key="1">
    <source>
        <dbReference type="ARBA" id="ARBA00023239"/>
    </source>
</evidence>
<dbReference type="Pfam" id="PF17805">
    <property type="entry name" value="AsnC_trans_reg2"/>
    <property type="match status" value="1"/>
</dbReference>
<sequence>MSVCTSLSDEVLVRRLVELTEAGLPLVADPWAWLADELGLEVDDTLALLQRLQAEGAIRRIAAVPNHYRLGYRHNGMTVWDVDDAEIDRLGALIGAQPFVSHCYRRPRREGWPYNLFAMVHGRDASDIEAYRNQIRALLGTACRANEMLVSSRILKKTGLRLAAQRRA</sequence>
<feature type="domain" description="Siroheme decarboxylase AsnC-like ligand binding" evidence="8">
    <location>
        <begin position="69"/>
        <end position="156"/>
    </location>
</feature>
<evidence type="ECO:0000256" key="6">
    <source>
        <dbReference type="ARBA" id="ARBA00045291"/>
    </source>
</evidence>
<dbReference type="Gene3D" id="3.30.70.3460">
    <property type="match status" value="1"/>
</dbReference>
<evidence type="ECO:0000313" key="11">
    <source>
        <dbReference type="Proteomes" id="UP001158500"/>
    </source>
</evidence>
<comment type="subunit">
    <text evidence="4">Probably forms a complex composed of NirD, NirL, NirG and NirH. All proteins are required for the total conversion of siroheme to didecarboxysiroheme.</text>
</comment>
<evidence type="ECO:0000256" key="4">
    <source>
        <dbReference type="ARBA" id="ARBA00023465"/>
    </source>
</evidence>
<dbReference type="PANTHER" id="PTHR43413:SF1">
    <property type="entry name" value="SIROHEME DECARBOXYLASE NIRL SUBUNIT"/>
    <property type="match status" value="1"/>
</dbReference>
<dbReference type="RefSeq" id="WP_125870168.1">
    <property type="nucleotide sequence ID" value="NZ_CAJFAG010000022.1"/>
</dbReference>
<dbReference type="EMBL" id="JAOCAE010000007">
    <property type="protein sequence ID" value="MDH1236873.1"/>
    <property type="molecule type" value="Genomic_DNA"/>
</dbReference>
<evidence type="ECO:0000259" key="9">
    <source>
        <dbReference type="Pfam" id="PF22451"/>
    </source>
</evidence>
<dbReference type="Proteomes" id="UP001158500">
    <property type="component" value="Unassembled WGS sequence"/>
</dbReference>
<dbReference type="AlphaFoldDB" id="A0AA42PAJ1"/>
<comment type="function">
    <text evidence="6">Involved in heme d1 biosynthesis. Catalyzes the decarboxylation of siroheme into didecarboxysiroheme.</text>
</comment>
<comment type="catalytic activity">
    <reaction evidence="7">
        <text>siroheme + 2 H(+) = 12,18-didecarboxysiroheme + 2 CO2</text>
        <dbReference type="Rhea" id="RHEA:19093"/>
        <dbReference type="ChEBI" id="CHEBI:15378"/>
        <dbReference type="ChEBI" id="CHEBI:16526"/>
        <dbReference type="ChEBI" id="CHEBI:60052"/>
        <dbReference type="ChEBI" id="CHEBI:140497"/>
        <dbReference type="EC" id="4.1.1.111"/>
    </reaction>
</comment>
<organism evidence="10 11">
    <name type="scientific">Stutzerimonas stutzeri</name>
    <name type="common">Pseudomonas stutzeri</name>
    <dbReference type="NCBI Taxonomy" id="316"/>
    <lineage>
        <taxon>Bacteria</taxon>
        <taxon>Pseudomonadati</taxon>
        <taxon>Pseudomonadota</taxon>
        <taxon>Gammaproteobacteria</taxon>
        <taxon>Pseudomonadales</taxon>
        <taxon>Pseudomonadaceae</taxon>
        <taxon>Stutzerimonas</taxon>
    </lineage>
</organism>